<sequence>MSLVSCRLKDFFVFLCCILFSTTGWGQIQGSVRDTTNLPVAYANVLLLNQKDSSIVSAVMATDEGTYNITTFRPGKYIIGASLIGYKPAYSLPFSIVSSNDHRHNDPIYLEMLNHQIQEVDVVAKKPVYELKVDRMVVNVENSITSSGNTALEVLEKSPGVVVDRQNNGISLVGKSGVIVIINGKRTPLPVDAAIQMLDGMNADNVKRIELITTPPAKYDAEGDAGIINIVLKKHEDFGTNGSFNLGAGVANREKMNAGLNINHHTNKVNYYGTYNVNFNNLRQHFESYRRLMQSGVQIESDAISLRKPMILFQNIRMGFDYTISSKTTLSVLTNGYIRDWEMDAFNDVRYWEDQQFSKSSMLELTETNKWIHGMGNINLRHHFQEEEVLDFNFDYLNYYNDNPSDYIVENRDNTDLVTSSENIKVTKTTPIDLIVGSLDYSNQFNSNFKFEAGGKVTYTWFENDVGVRYLRSGNWEFDPELTNNYSLNENIMAAYASLHYKIGDQTSIVGGLRYEYLNSVLDSETEKGIVDLHYGKLFPTFYLSQKLNEKNTIQFSYSRRIDRPTFNELAPFIILMTPETFISGNENLLPAFSNILKADYQYKSAMLSFSYTDTKDAISRFQPTYSEDETKQYFVSRNFDRSKTFSVLLAFPITVTDWWKMQNNFTWVRNQLKTDYEDIFLDIRRENYRINSSHSLTVSKRVSGEVSGFYRSKSNSGLYERKPSGRLDIGMQWKLKNENSRFNLNVTDLLKTNKLKSVADQPELNIYTRWYLDFESRAIRLTFTHRFGNEAIKVRKRKTASETEQRRVN</sequence>
<dbReference type="GO" id="GO:0015344">
    <property type="term" value="F:siderophore uptake transmembrane transporter activity"/>
    <property type="evidence" value="ECO:0007669"/>
    <property type="project" value="TreeGrafter"/>
</dbReference>
<dbReference type="SUPFAM" id="SSF49452">
    <property type="entry name" value="Starch-binding domain-like"/>
    <property type="match status" value="1"/>
</dbReference>
<evidence type="ECO:0000313" key="9">
    <source>
        <dbReference type="EMBL" id="TDN99995.1"/>
    </source>
</evidence>
<protein>
    <submittedName>
        <fullName evidence="9">Outer membrane receptor protein involved in Fe transport</fullName>
    </submittedName>
</protein>
<dbReference type="Pfam" id="PF13620">
    <property type="entry name" value="CarboxypepD_reg"/>
    <property type="match status" value="1"/>
</dbReference>
<dbReference type="Pfam" id="PF14905">
    <property type="entry name" value="OMP_b-brl_3"/>
    <property type="match status" value="1"/>
</dbReference>
<dbReference type="GO" id="GO:0044718">
    <property type="term" value="P:siderophore transmembrane transport"/>
    <property type="evidence" value="ECO:0007669"/>
    <property type="project" value="TreeGrafter"/>
</dbReference>
<dbReference type="InterPro" id="IPR013784">
    <property type="entry name" value="Carb-bd-like_fold"/>
</dbReference>
<dbReference type="InterPro" id="IPR036942">
    <property type="entry name" value="Beta-barrel_TonB_sf"/>
</dbReference>
<dbReference type="Gene3D" id="2.170.130.10">
    <property type="entry name" value="TonB-dependent receptor, plug domain"/>
    <property type="match status" value="1"/>
</dbReference>
<evidence type="ECO:0000259" key="8">
    <source>
        <dbReference type="Pfam" id="PF14905"/>
    </source>
</evidence>
<evidence type="ECO:0000256" key="3">
    <source>
        <dbReference type="ARBA" id="ARBA00022452"/>
    </source>
</evidence>
<keyword evidence="2" id="KW-0813">Transport</keyword>
<reference evidence="9 10" key="1">
    <citation type="submission" date="2019-03" db="EMBL/GenBank/DDBJ databases">
        <title>Freshwater and sediment microbial communities from various areas in North America, analyzing microbe dynamics in response to fracking.</title>
        <authorList>
            <person name="Lamendella R."/>
        </authorList>
    </citation>
    <scope>NUCLEOTIDE SEQUENCE [LARGE SCALE GENOMIC DNA]</scope>
    <source>
        <strain evidence="9 10">114D</strain>
    </source>
</reference>
<accession>A0A4R6GYQ0</accession>
<evidence type="ECO:0000256" key="1">
    <source>
        <dbReference type="ARBA" id="ARBA00004571"/>
    </source>
</evidence>
<dbReference type="AlphaFoldDB" id="A0A4R6GYQ0"/>
<evidence type="ECO:0000256" key="7">
    <source>
        <dbReference type="ARBA" id="ARBA00023237"/>
    </source>
</evidence>
<comment type="subcellular location">
    <subcellularLocation>
        <location evidence="1">Cell outer membrane</location>
        <topology evidence="1">Multi-pass membrane protein</topology>
    </subcellularLocation>
</comment>
<evidence type="ECO:0000256" key="2">
    <source>
        <dbReference type="ARBA" id="ARBA00022448"/>
    </source>
</evidence>
<dbReference type="OrthoDB" id="905812at2"/>
<evidence type="ECO:0000313" key="10">
    <source>
        <dbReference type="Proteomes" id="UP000294848"/>
    </source>
</evidence>
<feature type="domain" description="Outer membrane protein beta-barrel" evidence="8">
    <location>
        <begin position="385"/>
        <end position="785"/>
    </location>
</feature>
<keyword evidence="4" id="KW-0812">Transmembrane</keyword>
<keyword evidence="7" id="KW-0998">Cell outer membrane</keyword>
<keyword evidence="6" id="KW-0472">Membrane</keyword>
<name>A0A4R6GYQ0_9BACT</name>
<dbReference type="Gene3D" id="2.40.170.20">
    <property type="entry name" value="TonB-dependent receptor, beta-barrel domain"/>
    <property type="match status" value="1"/>
</dbReference>
<dbReference type="RefSeq" id="WP_133465534.1">
    <property type="nucleotide sequence ID" value="NZ_SNWI01000006.1"/>
</dbReference>
<gene>
    <name evidence="9" type="ORF">DET52_106208</name>
</gene>
<dbReference type="GO" id="GO:0009279">
    <property type="term" value="C:cell outer membrane"/>
    <property type="evidence" value="ECO:0007669"/>
    <property type="project" value="UniProtKB-SubCell"/>
</dbReference>
<dbReference type="Proteomes" id="UP000294848">
    <property type="component" value="Unassembled WGS sequence"/>
</dbReference>
<dbReference type="Gene3D" id="2.60.40.1120">
    <property type="entry name" value="Carboxypeptidase-like, regulatory domain"/>
    <property type="match status" value="1"/>
</dbReference>
<keyword evidence="5" id="KW-0732">Signal</keyword>
<comment type="caution">
    <text evidence="9">The sequence shown here is derived from an EMBL/GenBank/DDBJ whole genome shotgun (WGS) entry which is preliminary data.</text>
</comment>
<organism evidence="9 10">
    <name type="scientific">Sunxiuqinia elliptica</name>
    <dbReference type="NCBI Taxonomy" id="655355"/>
    <lineage>
        <taxon>Bacteria</taxon>
        <taxon>Pseudomonadati</taxon>
        <taxon>Bacteroidota</taxon>
        <taxon>Bacteroidia</taxon>
        <taxon>Marinilabiliales</taxon>
        <taxon>Prolixibacteraceae</taxon>
        <taxon>Sunxiuqinia</taxon>
    </lineage>
</organism>
<dbReference type="InterPro" id="IPR039426">
    <property type="entry name" value="TonB-dep_rcpt-like"/>
</dbReference>
<dbReference type="PANTHER" id="PTHR30069:SF29">
    <property type="entry name" value="HEMOGLOBIN AND HEMOGLOBIN-HAPTOGLOBIN-BINDING PROTEIN 1-RELATED"/>
    <property type="match status" value="1"/>
</dbReference>
<keyword evidence="9" id="KW-0675">Receptor</keyword>
<dbReference type="SUPFAM" id="SSF56935">
    <property type="entry name" value="Porins"/>
    <property type="match status" value="1"/>
</dbReference>
<dbReference type="InterPro" id="IPR037066">
    <property type="entry name" value="Plug_dom_sf"/>
</dbReference>
<dbReference type="GO" id="GO:0030246">
    <property type="term" value="F:carbohydrate binding"/>
    <property type="evidence" value="ECO:0007669"/>
    <property type="project" value="InterPro"/>
</dbReference>
<dbReference type="InterPro" id="IPR041700">
    <property type="entry name" value="OMP_b-brl_3"/>
</dbReference>
<evidence type="ECO:0000256" key="6">
    <source>
        <dbReference type="ARBA" id="ARBA00023136"/>
    </source>
</evidence>
<proteinExistence type="predicted"/>
<dbReference type="PANTHER" id="PTHR30069">
    <property type="entry name" value="TONB-DEPENDENT OUTER MEMBRANE RECEPTOR"/>
    <property type="match status" value="1"/>
</dbReference>
<keyword evidence="3" id="KW-1134">Transmembrane beta strand</keyword>
<evidence type="ECO:0000256" key="4">
    <source>
        <dbReference type="ARBA" id="ARBA00022692"/>
    </source>
</evidence>
<evidence type="ECO:0000256" key="5">
    <source>
        <dbReference type="ARBA" id="ARBA00022729"/>
    </source>
</evidence>
<dbReference type="EMBL" id="SNWI01000006">
    <property type="protein sequence ID" value="TDN99995.1"/>
    <property type="molecule type" value="Genomic_DNA"/>
</dbReference>